<feature type="non-terminal residue" evidence="2">
    <location>
        <position position="1"/>
    </location>
</feature>
<feature type="compositionally biased region" description="Low complexity" evidence="1">
    <location>
        <begin position="255"/>
        <end position="265"/>
    </location>
</feature>
<evidence type="ECO:0000256" key="1">
    <source>
        <dbReference type="SAM" id="MobiDB-lite"/>
    </source>
</evidence>
<feature type="compositionally biased region" description="Basic and acidic residues" evidence="1">
    <location>
        <begin position="154"/>
        <end position="165"/>
    </location>
</feature>
<feature type="region of interest" description="Disordered" evidence="1">
    <location>
        <begin position="1"/>
        <end position="357"/>
    </location>
</feature>
<reference evidence="2" key="1">
    <citation type="submission" date="2020-02" db="EMBL/GenBank/DDBJ databases">
        <authorList>
            <person name="Meier V. D."/>
        </authorList>
    </citation>
    <scope>NUCLEOTIDE SEQUENCE</scope>
    <source>
        <strain evidence="2">AVDCRST_MAG25</strain>
    </source>
</reference>
<feature type="compositionally biased region" description="Low complexity" evidence="1">
    <location>
        <begin position="90"/>
        <end position="99"/>
    </location>
</feature>
<name>A0A6J4QW11_9ACTN</name>
<feature type="compositionally biased region" description="Low complexity" evidence="1">
    <location>
        <begin position="130"/>
        <end position="140"/>
    </location>
</feature>
<feature type="compositionally biased region" description="Basic and acidic residues" evidence="1">
    <location>
        <begin position="212"/>
        <end position="229"/>
    </location>
</feature>
<feature type="non-terminal residue" evidence="2">
    <location>
        <position position="357"/>
    </location>
</feature>
<sequence>ERAGAAPPLRRPRRRLVRQPPREDRARPDPLRRGRGSLRHRLDPGGPARLRRDGEPLGARAGRNSYRREPPGGPGSPSHLHPRRPRPARRAAAGAVGADAAGGGRPRDRDRQRPPPAPRPRVPRREGLGRPRAAGGRPALLGGGLRRRAGGRPRGRDEQRHRQDDGGPGDSAGRLEEGREIGVRPDGPDGGGDRRLGHLHRRRRLRFRRRGLREARAAGGGEDRARARLDPGGGSGLHSPPCLLRSYHGPPPWLLPGLPDPLRGRPGPRRRALPGRPLPEPGGHRPSLRRASRPGETGPRCRRQRQHEQPRRCGGRSLAAPRLASDGAPRRRPRARGRRADTRRATRRPKDPRRELV</sequence>
<feature type="compositionally biased region" description="Basic and acidic residues" evidence="1">
    <location>
        <begin position="20"/>
        <end position="32"/>
    </location>
</feature>
<feature type="compositionally biased region" description="Basic residues" evidence="1">
    <location>
        <begin position="80"/>
        <end position="89"/>
    </location>
</feature>
<accession>A0A6J4QW11</accession>
<feature type="compositionally biased region" description="Basic and acidic residues" evidence="1">
    <location>
        <begin position="173"/>
        <end position="196"/>
    </location>
</feature>
<feature type="compositionally biased region" description="Basic and acidic residues" evidence="1">
    <location>
        <begin position="338"/>
        <end position="357"/>
    </location>
</feature>
<organism evidence="2">
    <name type="scientific">uncultured Rubrobacteraceae bacterium</name>
    <dbReference type="NCBI Taxonomy" id="349277"/>
    <lineage>
        <taxon>Bacteria</taxon>
        <taxon>Bacillati</taxon>
        <taxon>Actinomycetota</taxon>
        <taxon>Rubrobacteria</taxon>
        <taxon>Rubrobacterales</taxon>
        <taxon>Rubrobacteraceae</taxon>
        <taxon>environmental samples</taxon>
    </lineage>
</organism>
<proteinExistence type="predicted"/>
<gene>
    <name evidence="2" type="ORF">AVDCRST_MAG25-216</name>
</gene>
<dbReference type="AlphaFoldDB" id="A0A6J4QW11"/>
<dbReference type="EMBL" id="CADCVI010000017">
    <property type="protein sequence ID" value="CAA9456760.1"/>
    <property type="molecule type" value="Genomic_DNA"/>
</dbReference>
<evidence type="ECO:0000313" key="2">
    <source>
        <dbReference type="EMBL" id="CAA9456760.1"/>
    </source>
</evidence>
<protein>
    <submittedName>
        <fullName evidence="2">Protein often near L-alanine-DL-glutamate epimerase (Cell wall recycling)</fullName>
    </submittedName>
</protein>
<feature type="compositionally biased region" description="Basic residues" evidence="1">
    <location>
        <begin position="197"/>
        <end position="211"/>
    </location>
</feature>